<evidence type="ECO:0000256" key="1">
    <source>
        <dbReference type="SAM" id="MobiDB-lite"/>
    </source>
</evidence>
<feature type="compositionally biased region" description="Basic residues" evidence="1">
    <location>
        <begin position="1"/>
        <end position="32"/>
    </location>
</feature>
<accession>A0A0D3HXI4</accession>
<dbReference type="PaxDb" id="2903-EOD03719"/>
<dbReference type="Proteomes" id="UP000013827">
    <property type="component" value="Unassembled WGS sequence"/>
</dbReference>
<dbReference type="AlphaFoldDB" id="A0A0D3HXI4"/>
<organism evidence="2 3">
    <name type="scientific">Emiliania huxleyi (strain CCMP1516)</name>
    <dbReference type="NCBI Taxonomy" id="280463"/>
    <lineage>
        <taxon>Eukaryota</taxon>
        <taxon>Haptista</taxon>
        <taxon>Haptophyta</taxon>
        <taxon>Prymnesiophyceae</taxon>
        <taxon>Isochrysidales</taxon>
        <taxon>Noelaerhabdaceae</taxon>
        <taxon>Emiliania</taxon>
    </lineage>
</organism>
<name>A0A0D3HXI4_EMIH1</name>
<feature type="compositionally biased region" description="Basic residues" evidence="1">
    <location>
        <begin position="39"/>
        <end position="50"/>
    </location>
</feature>
<feature type="region of interest" description="Disordered" evidence="1">
    <location>
        <begin position="1"/>
        <end position="84"/>
    </location>
</feature>
<keyword evidence="3" id="KW-1185">Reference proteome</keyword>
<evidence type="ECO:0000313" key="3">
    <source>
        <dbReference type="Proteomes" id="UP000013827"/>
    </source>
</evidence>
<dbReference type="RefSeq" id="XP_005756148.1">
    <property type="nucleotide sequence ID" value="XM_005756091.1"/>
</dbReference>
<dbReference type="HOGENOM" id="CLU_1544072_0_0_1"/>
<reference evidence="3" key="1">
    <citation type="journal article" date="2013" name="Nature">
        <title>Pan genome of the phytoplankton Emiliania underpins its global distribution.</title>
        <authorList>
            <person name="Read B.A."/>
            <person name="Kegel J."/>
            <person name="Klute M.J."/>
            <person name="Kuo A."/>
            <person name="Lefebvre S.C."/>
            <person name="Maumus F."/>
            <person name="Mayer C."/>
            <person name="Miller J."/>
            <person name="Monier A."/>
            <person name="Salamov A."/>
            <person name="Young J."/>
            <person name="Aguilar M."/>
            <person name="Claverie J.M."/>
            <person name="Frickenhaus S."/>
            <person name="Gonzalez K."/>
            <person name="Herman E.K."/>
            <person name="Lin Y.C."/>
            <person name="Napier J."/>
            <person name="Ogata H."/>
            <person name="Sarno A.F."/>
            <person name="Shmutz J."/>
            <person name="Schroeder D."/>
            <person name="de Vargas C."/>
            <person name="Verret F."/>
            <person name="von Dassow P."/>
            <person name="Valentin K."/>
            <person name="Van de Peer Y."/>
            <person name="Wheeler G."/>
            <person name="Dacks J.B."/>
            <person name="Delwiche C.F."/>
            <person name="Dyhrman S.T."/>
            <person name="Glockner G."/>
            <person name="John U."/>
            <person name="Richards T."/>
            <person name="Worden A.Z."/>
            <person name="Zhang X."/>
            <person name="Grigoriev I.V."/>
            <person name="Allen A.E."/>
            <person name="Bidle K."/>
            <person name="Borodovsky M."/>
            <person name="Bowler C."/>
            <person name="Brownlee C."/>
            <person name="Cock J.M."/>
            <person name="Elias M."/>
            <person name="Gladyshev V.N."/>
            <person name="Groth M."/>
            <person name="Guda C."/>
            <person name="Hadaegh A."/>
            <person name="Iglesias-Rodriguez M.D."/>
            <person name="Jenkins J."/>
            <person name="Jones B.M."/>
            <person name="Lawson T."/>
            <person name="Leese F."/>
            <person name="Lindquist E."/>
            <person name="Lobanov A."/>
            <person name="Lomsadze A."/>
            <person name="Malik S.B."/>
            <person name="Marsh M.E."/>
            <person name="Mackinder L."/>
            <person name="Mock T."/>
            <person name="Mueller-Roeber B."/>
            <person name="Pagarete A."/>
            <person name="Parker M."/>
            <person name="Probert I."/>
            <person name="Quesneville H."/>
            <person name="Raines C."/>
            <person name="Rensing S.A."/>
            <person name="Riano-Pachon D.M."/>
            <person name="Richier S."/>
            <person name="Rokitta S."/>
            <person name="Shiraiwa Y."/>
            <person name="Soanes D.M."/>
            <person name="van der Giezen M."/>
            <person name="Wahlund T.M."/>
            <person name="Williams B."/>
            <person name="Wilson W."/>
            <person name="Wolfe G."/>
            <person name="Wurch L.L."/>
        </authorList>
    </citation>
    <scope>NUCLEOTIDE SEQUENCE</scope>
</reference>
<feature type="compositionally biased region" description="Low complexity" evidence="1">
    <location>
        <begin position="51"/>
        <end position="71"/>
    </location>
</feature>
<reference evidence="2" key="2">
    <citation type="submission" date="2024-10" db="UniProtKB">
        <authorList>
            <consortium name="EnsemblProtists"/>
        </authorList>
    </citation>
    <scope>IDENTIFICATION</scope>
</reference>
<dbReference type="EnsemblProtists" id="EOD03719">
    <property type="protein sequence ID" value="EOD03719"/>
    <property type="gene ID" value="EMIHUDRAFT_454042"/>
</dbReference>
<sequence length="174" mass="19496">GRAPRRSGVRGAHLRHRRRAAPRARRGARGHGRALGPRRAVRRRAQRRRAGASPSLGRRRAAPAAAAAGRGAVRRRDHAAARVAPPRIPRACRRRHPLPVARAARRARPLAGLVRRELWRGGHCVVRSLIVSCRCPLSRAARVFSICGASRERRFCVRQFRERVRTYVITAVCH</sequence>
<dbReference type="GeneID" id="17249892"/>
<proteinExistence type="predicted"/>
<dbReference type="KEGG" id="ehx:EMIHUDRAFT_454042"/>
<evidence type="ECO:0000313" key="2">
    <source>
        <dbReference type="EnsemblProtists" id="EOD03719"/>
    </source>
</evidence>
<protein>
    <submittedName>
        <fullName evidence="2">Uncharacterized protein</fullName>
    </submittedName>
</protein>